<keyword evidence="3" id="KW-1185">Reference proteome</keyword>
<dbReference type="GO" id="GO:0048255">
    <property type="term" value="P:mRNA stabilization"/>
    <property type="evidence" value="ECO:0007669"/>
    <property type="project" value="TreeGrafter"/>
</dbReference>
<dbReference type="InterPro" id="IPR027963">
    <property type="entry name" value="MEIOC"/>
</dbReference>
<comment type="caution">
    <text evidence="2">The sequence shown here is derived from an EMBL/GenBank/DDBJ whole genome shotgun (WGS) entry which is preliminary data.</text>
</comment>
<evidence type="ECO:0000313" key="2">
    <source>
        <dbReference type="EMBL" id="CAB4012705.1"/>
    </source>
</evidence>
<feature type="compositionally biased region" description="Low complexity" evidence="1">
    <location>
        <begin position="494"/>
        <end position="514"/>
    </location>
</feature>
<protein>
    <submittedName>
        <fullName evidence="2">Uncharacterized protein</fullName>
    </submittedName>
</protein>
<accession>A0A6S7I1Y7</accession>
<feature type="region of interest" description="Disordered" evidence="1">
    <location>
        <begin position="86"/>
        <end position="109"/>
    </location>
</feature>
<dbReference type="GO" id="GO:0007141">
    <property type="term" value="P:male meiosis I"/>
    <property type="evidence" value="ECO:0007669"/>
    <property type="project" value="TreeGrafter"/>
</dbReference>
<name>A0A6S7I1Y7_PARCT</name>
<dbReference type="PANTHER" id="PTHR33861">
    <property type="entry name" value="PROTEIN CBG18333"/>
    <property type="match status" value="1"/>
</dbReference>
<proteinExistence type="predicted"/>
<feature type="region of interest" description="Disordered" evidence="1">
    <location>
        <begin position="485"/>
        <end position="514"/>
    </location>
</feature>
<sequence>MKDAGGKASEQEITKNLMDGQIVNGESITGLAGHPSQHIALHLLSKVLDDETIFNLEEGNNPPAETFVPLTVDPSMRPGEVALSWLSPSPQPSPESVLKPEQQSSSFPGEHIWQNHADVNHNNSMNIPITSPSPVPTHGWLIQSSTSSPGTYLGRSENGTPFMNGYGSLPSPQMSSSVESLGNGGFFGPQYCSPTVHDDWTHLSDSENTRRGDLVDHAGSFDYSRVSPAHPPVGLVCLSGSWPQNGQVGKDYEKSEVETQIPKNGCCSSWKGSELVDYQTKPIPFQRSISCKSDDDSWIGRGKESLTGSSYAKQNLSNELHLRIDQCYEQLRYLEKERRKAEIDISKFWPTRRVSSGGVNVSTGRLHHSPSRVDKLLVDVQKEHAKVEALVGRIERIRHSPLNINISESVDEMMACIRRLQSSRKDEISGSTARNKNVTAMRSPDGRDIISLISAVRELALKTRGCRTAVWCASQLVLSEMMKTGLTAPRSRRSSSNSESGIESSPSPASGMVS</sequence>
<evidence type="ECO:0000313" key="3">
    <source>
        <dbReference type="Proteomes" id="UP001152795"/>
    </source>
</evidence>
<dbReference type="GO" id="GO:0007144">
    <property type="term" value="P:female meiosis I"/>
    <property type="evidence" value="ECO:0007669"/>
    <property type="project" value="TreeGrafter"/>
</dbReference>
<dbReference type="EMBL" id="CACRXK020007604">
    <property type="protein sequence ID" value="CAB4012705.1"/>
    <property type="molecule type" value="Genomic_DNA"/>
</dbReference>
<dbReference type="OrthoDB" id="5978002at2759"/>
<dbReference type="GO" id="GO:0005737">
    <property type="term" value="C:cytoplasm"/>
    <property type="evidence" value="ECO:0007669"/>
    <property type="project" value="TreeGrafter"/>
</dbReference>
<dbReference type="PANTHER" id="PTHR33861:SF5">
    <property type="entry name" value="GAMMA-TUBULIN COMPLEX COMPONENT"/>
    <property type="match status" value="1"/>
</dbReference>
<dbReference type="AlphaFoldDB" id="A0A6S7I1Y7"/>
<dbReference type="Pfam" id="PF15189">
    <property type="entry name" value="MEIOC"/>
    <property type="match status" value="1"/>
</dbReference>
<evidence type="ECO:0000256" key="1">
    <source>
        <dbReference type="SAM" id="MobiDB-lite"/>
    </source>
</evidence>
<dbReference type="Proteomes" id="UP001152795">
    <property type="component" value="Unassembled WGS sequence"/>
</dbReference>
<dbReference type="GO" id="GO:0005634">
    <property type="term" value="C:nucleus"/>
    <property type="evidence" value="ECO:0007669"/>
    <property type="project" value="TreeGrafter"/>
</dbReference>
<reference evidence="2" key="1">
    <citation type="submission" date="2020-04" db="EMBL/GenBank/DDBJ databases">
        <authorList>
            <person name="Alioto T."/>
            <person name="Alioto T."/>
            <person name="Gomez Garrido J."/>
        </authorList>
    </citation>
    <scope>NUCLEOTIDE SEQUENCE</scope>
    <source>
        <strain evidence="2">A484AB</strain>
    </source>
</reference>
<organism evidence="2 3">
    <name type="scientific">Paramuricea clavata</name>
    <name type="common">Red gorgonian</name>
    <name type="synonym">Violescent sea-whip</name>
    <dbReference type="NCBI Taxonomy" id="317549"/>
    <lineage>
        <taxon>Eukaryota</taxon>
        <taxon>Metazoa</taxon>
        <taxon>Cnidaria</taxon>
        <taxon>Anthozoa</taxon>
        <taxon>Octocorallia</taxon>
        <taxon>Malacalcyonacea</taxon>
        <taxon>Plexauridae</taxon>
        <taxon>Paramuricea</taxon>
    </lineage>
</organism>
<gene>
    <name evidence="2" type="ORF">PACLA_8A048374</name>
</gene>